<dbReference type="GO" id="GO:0043565">
    <property type="term" value="F:sequence-specific DNA binding"/>
    <property type="evidence" value="ECO:0007669"/>
    <property type="project" value="InterPro"/>
</dbReference>
<evidence type="ECO:0008006" key="4">
    <source>
        <dbReference type="Google" id="ProtNLM"/>
    </source>
</evidence>
<dbReference type="GO" id="GO:0006270">
    <property type="term" value="P:DNA replication initiation"/>
    <property type="evidence" value="ECO:0007669"/>
    <property type="project" value="InterPro"/>
</dbReference>
<dbReference type="PANTHER" id="PTHR34322:SF2">
    <property type="entry name" value="TRANSPOSASE IS200-LIKE DOMAIN-CONTAINING PROTEIN"/>
    <property type="match status" value="1"/>
</dbReference>
<reference evidence="3" key="1">
    <citation type="journal article" date="2015" name="ISME J.">
        <title>Aquifer environment selects for microbial species cohorts in sediment and groundwater.</title>
        <authorList>
            <person name="Hug L.A."/>
            <person name="Thomas B.C."/>
            <person name="Brown C.T."/>
            <person name="Frischkorn K.R."/>
            <person name="Williams K.H."/>
            <person name="Tringe S.G."/>
            <person name="Banfield J.F."/>
        </authorList>
    </citation>
    <scope>NUCLEOTIDE SEQUENCE</scope>
</reference>
<dbReference type="Gene3D" id="3.30.70.1290">
    <property type="entry name" value="Transposase IS200-like"/>
    <property type="match status" value="1"/>
</dbReference>
<dbReference type="InterPro" id="IPR002686">
    <property type="entry name" value="Transposase_17"/>
</dbReference>
<dbReference type="InterPro" id="IPR036515">
    <property type="entry name" value="Transposase_17_sf"/>
</dbReference>
<feature type="domain" description="Transposase IS200-like" evidence="2">
    <location>
        <begin position="9"/>
        <end position="123"/>
    </location>
</feature>
<dbReference type="InterPro" id="IPR010921">
    <property type="entry name" value="Trp_repressor/repl_initiator"/>
</dbReference>
<dbReference type="GO" id="GO:0005524">
    <property type="term" value="F:ATP binding"/>
    <property type="evidence" value="ECO:0007669"/>
    <property type="project" value="InterPro"/>
</dbReference>
<protein>
    <recommendedName>
        <fullName evidence="4">Transposase IS200-like domain-containing protein</fullName>
    </recommendedName>
</protein>
<name>A0A0H4TLV1_9DELT</name>
<accession>A0A0H4TLV1</accession>
<evidence type="ECO:0000259" key="2">
    <source>
        <dbReference type="SMART" id="SM01321"/>
    </source>
</evidence>
<dbReference type="SMART" id="SM01321">
    <property type="entry name" value="Y1_Tnp"/>
    <property type="match status" value="1"/>
</dbReference>
<feature type="domain" description="Chromosomal replication initiator DnaA C-terminal" evidence="1">
    <location>
        <begin position="217"/>
        <end position="285"/>
    </location>
</feature>
<dbReference type="Pfam" id="PF01797">
    <property type="entry name" value="Y1_Tnp"/>
    <property type="match status" value="1"/>
</dbReference>
<dbReference type="GO" id="GO:0004803">
    <property type="term" value="F:transposase activity"/>
    <property type="evidence" value="ECO:0007669"/>
    <property type="project" value="InterPro"/>
</dbReference>
<organism evidence="3">
    <name type="scientific">uncultured delta proteobacterium Rifle_16ft_4_minimus_1997</name>
    <dbReference type="NCBI Taxonomy" id="1665176"/>
    <lineage>
        <taxon>Bacteria</taxon>
        <taxon>Deltaproteobacteria</taxon>
        <taxon>environmental samples</taxon>
    </lineage>
</organism>
<dbReference type="GO" id="GO:0006313">
    <property type="term" value="P:DNA transposition"/>
    <property type="evidence" value="ECO:0007669"/>
    <property type="project" value="InterPro"/>
</dbReference>
<dbReference type="EMBL" id="KT006970">
    <property type="protein sequence ID" value="AKQ01529.1"/>
    <property type="molecule type" value="Genomic_DNA"/>
</dbReference>
<dbReference type="InterPro" id="IPR013159">
    <property type="entry name" value="DnaA_C"/>
</dbReference>
<evidence type="ECO:0000313" key="3">
    <source>
        <dbReference type="EMBL" id="AKQ01529.1"/>
    </source>
</evidence>
<dbReference type="NCBIfam" id="NF047646">
    <property type="entry name" value="REP_Tyr_transpos"/>
    <property type="match status" value="1"/>
</dbReference>
<dbReference type="PANTHER" id="PTHR34322">
    <property type="entry name" value="TRANSPOSASE, Y1_TNP DOMAIN-CONTAINING"/>
    <property type="match status" value="1"/>
</dbReference>
<dbReference type="SMART" id="SM00760">
    <property type="entry name" value="Bac_DnaA_C"/>
    <property type="match status" value="1"/>
</dbReference>
<dbReference type="SUPFAM" id="SSF143422">
    <property type="entry name" value="Transposase IS200-like"/>
    <property type="match status" value="1"/>
</dbReference>
<dbReference type="AlphaFoldDB" id="A0A0H4TLV1"/>
<evidence type="ECO:0000259" key="1">
    <source>
        <dbReference type="SMART" id="SM00760"/>
    </source>
</evidence>
<dbReference type="GO" id="GO:0006275">
    <property type="term" value="P:regulation of DNA replication"/>
    <property type="evidence" value="ECO:0007669"/>
    <property type="project" value="InterPro"/>
</dbReference>
<sequence length="306" mass="35717">MARRPRVFAPGLLYHVIVRGNQRQKTFVGERDYQSYLERLGKYRRKFDVALYAYCLMPNHIHLLLETSSQPLSKFMQGLQQSYTQYFNRTHRKVGHLFQSRYKAIVCDRDEYLIELVRYIHLNPVRAGLVRRPEQYAHSGHRFYLKGDGTGVLDPRPVLNMLGGRKRYEGFVLMGIDTGHNEEYYQVEDQRFLGNEGFGEKVRKKVEEQDARQAKRPLDAALKKLAKEVGSDVDILRSPDRSWEVSKIRALVAYVLVRRLGYRLVEVAAHLGRDTATVSTLTSRFSERMQLEARLKKNVERLIEIV</sequence>
<dbReference type="SUPFAM" id="SSF48295">
    <property type="entry name" value="TrpR-like"/>
    <property type="match status" value="1"/>
</dbReference>
<dbReference type="Gene3D" id="1.10.1750.10">
    <property type="match status" value="1"/>
</dbReference>
<proteinExistence type="predicted"/>